<feature type="region of interest" description="Disordered" evidence="3">
    <location>
        <begin position="553"/>
        <end position="572"/>
    </location>
</feature>
<comment type="subcellular location">
    <subcellularLocation>
        <location evidence="2">Nucleus</location>
    </subcellularLocation>
</comment>
<dbReference type="PANTHER" id="PTHR15141">
    <property type="entry name" value="TRANSCRIPTION ELONGATION FACTOR B POLYPEPTIDE 3"/>
    <property type="match status" value="1"/>
</dbReference>
<dbReference type="InterPro" id="IPR010684">
    <property type="entry name" value="RNA_pol_II_trans_fac_SIII_A"/>
</dbReference>
<feature type="compositionally biased region" description="Basic and acidic residues" evidence="3">
    <location>
        <begin position="222"/>
        <end position="256"/>
    </location>
</feature>
<feature type="compositionally biased region" description="Polar residues" evidence="3">
    <location>
        <begin position="290"/>
        <end position="302"/>
    </location>
</feature>
<feature type="compositionally biased region" description="Basic and acidic residues" evidence="3">
    <location>
        <begin position="179"/>
        <end position="190"/>
    </location>
</feature>
<sequence length="657" mass="75397">MAETYSFLYLSWNTETGIGKTVNGLRKNEFVGELAKSLVAQWKKLVPQEIPRTAEPEEREYSKSSSQKRPRSPSPEEDLNEYEDELEDSYRSHSGSGKEQYSDHEDSEDGRSYSPEPTYNLQNVSRDRIPNYPPKLSKEQKYSHKEKHKSETKSHNAEKKKEKTSLKEMHDFPSYSGSSREKLPSPESREHSHKKEKHRHTVSKNQADDPLDSKKQKHHDKSKSDKPKMDTQSYERNKMSEKDSEPAHRDKSEKNKSKTKSGEQGSQEKKSIKISVPPADPELDDEFEQPTMSFESYLSYDQPQKKKKKTAPKPASAPEKSNKKVSDGKTDRKEVSKHKSKSSSDRRDKKETSAYLSKMDQVPVLPDIPLPMIQPNYRPLPSIEPVQFSPHKRKAPLLSSEEEESAGFTGRRFNSKMQVYSGSKTAYLPKMMSLYEQCIRVLANNIDSIYEVGGVPFSVLEPVLEKCTPEQLYRIEEYNHVLVEDTDQLWRNHCQRDFKKGTPEEFESWRELYLRLHEAREKRLQTLTENIRSAHANKPKVRQAKMAFVNTEVKPPRDVRRRQEKFGTGAALVNEKIRVKPFTPVNSSSSSSSSSSSNNHMSSDEPHSYEGPSTSCTVPPPPSSVQSGHDSRKPQVKKVAPMMAKTIKAFKNRFSRR</sequence>
<evidence type="ECO:0000256" key="2">
    <source>
        <dbReference type="PROSITE-ProRule" id="PRU00649"/>
    </source>
</evidence>
<feature type="region of interest" description="Disordered" evidence="3">
    <location>
        <begin position="45"/>
        <end position="358"/>
    </location>
</feature>
<dbReference type="Gene3D" id="6.10.250.3180">
    <property type="match status" value="1"/>
</dbReference>
<dbReference type="PANTHER" id="PTHR15141:SF75">
    <property type="entry name" value="ELONGIN-A"/>
    <property type="match status" value="1"/>
</dbReference>
<feature type="compositionally biased region" description="Basic and acidic residues" evidence="3">
    <location>
        <begin position="136"/>
        <end position="171"/>
    </location>
</feature>
<dbReference type="InterPro" id="IPR051870">
    <property type="entry name" value="Elongin-A_domain"/>
</dbReference>
<feature type="region of interest" description="Disordered" evidence="3">
    <location>
        <begin position="582"/>
        <end position="641"/>
    </location>
</feature>
<evidence type="ECO:0000256" key="3">
    <source>
        <dbReference type="SAM" id="MobiDB-lite"/>
    </source>
</evidence>
<feature type="compositionally biased region" description="Basic residues" evidence="3">
    <location>
        <begin position="191"/>
        <end position="202"/>
    </location>
</feature>
<dbReference type="Gene3D" id="1.20.930.10">
    <property type="entry name" value="Conserved domain common to transcription factors TFIIS, elongin A, CRSP70"/>
    <property type="match status" value="1"/>
</dbReference>
<feature type="compositionally biased region" description="Basic and acidic residues" evidence="3">
    <location>
        <begin position="320"/>
        <end position="334"/>
    </location>
</feature>
<evidence type="ECO:0000256" key="1">
    <source>
        <dbReference type="ARBA" id="ARBA00021346"/>
    </source>
</evidence>
<accession>A0AAV3B267</accession>
<dbReference type="EMBL" id="DYDO01000001">
    <property type="protein sequence ID" value="DBA33507.1"/>
    <property type="molecule type" value="Genomic_DNA"/>
</dbReference>
<evidence type="ECO:0000259" key="5">
    <source>
        <dbReference type="PROSITE" id="PS51319"/>
    </source>
</evidence>
<dbReference type="InterPro" id="IPR035441">
    <property type="entry name" value="TFIIS/LEDGF_dom_sf"/>
</dbReference>
<name>A0AAV3B267_PYXAD</name>
<dbReference type="Pfam" id="PF06881">
    <property type="entry name" value="Elongin_A"/>
    <property type="match status" value="1"/>
</dbReference>
<dbReference type="SUPFAM" id="SSF47676">
    <property type="entry name" value="Conserved domain common to transcription factors TFIIS, elongin A, CRSP70"/>
    <property type="match status" value="1"/>
</dbReference>
<evidence type="ECO:0000313" key="6">
    <source>
        <dbReference type="EMBL" id="DBA33507.1"/>
    </source>
</evidence>
<reference evidence="6" key="1">
    <citation type="thesis" date="2020" institute="ProQuest LLC" country="789 East Eisenhower Parkway, Ann Arbor, MI, USA">
        <title>Comparative Genomics and Chromosome Evolution.</title>
        <authorList>
            <person name="Mudd A.B."/>
        </authorList>
    </citation>
    <scope>NUCLEOTIDE SEQUENCE</scope>
    <source>
        <strain evidence="6">1538</strain>
        <tissue evidence="6">Blood</tissue>
    </source>
</reference>
<dbReference type="Proteomes" id="UP001181693">
    <property type="component" value="Unassembled WGS sequence"/>
</dbReference>
<feature type="domain" description="F-box" evidence="4">
    <location>
        <begin position="449"/>
        <end position="493"/>
    </location>
</feature>
<feature type="compositionally biased region" description="Low complexity" evidence="3">
    <location>
        <begin position="586"/>
        <end position="601"/>
    </location>
</feature>
<comment type="caution">
    <text evidence="6">The sequence shown here is derived from an EMBL/GenBank/DDBJ whole genome shotgun (WGS) entry which is preliminary data.</text>
</comment>
<feature type="compositionally biased region" description="Acidic residues" evidence="3">
    <location>
        <begin position="75"/>
        <end position="87"/>
    </location>
</feature>
<keyword evidence="7" id="KW-1185">Reference proteome</keyword>
<dbReference type="Pfam" id="PF08711">
    <property type="entry name" value="Med26"/>
    <property type="match status" value="1"/>
</dbReference>
<feature type="compositionally biased region" description="Basic and acidic residues" evidence="3">
    <location>
        <begin position="52"/>
        <end position="62"/>
    </location>
</feature>
<feature type="compositionally biased region" description="Basic and acidic residues" evidence="3">
    <location>
        <begin position="342"/>
        <end position="352"/>
    </location>
</feature>
<dbReference type="InterPro" id="IPR017923">
    <property type="entry name" value="TFIIS_N"/>
</dbReference>
<dbReference type="GO" id="GO:0070449">
    <property type="term" value="C:elongin complex"/>
    <property type="evidence" value="ECO:0007669"/>
    <property type="project" value="InterPro"/>
</dbReference>
<dbReference type="PROSITE" id="PS51319">
    <property type="entry name" value="TFIIS_N"/>
    <property type="match status" value="1"/>
</dbReference>
<feature type="domain" description="TFIIS N-terminal" evidence="5">
    <location>
        <begin position="1"/>
        <end position="49"/>
    </location>
</feature>
<keyword evidence="2" id="KW-0539">Nucleus</keyword>
<dbReference type="InterPro" id="IPR001810">
    <property type="entry name" value="F-box_dom"/>
</dbReference>
<organism evidence="6 7">
    <name type="scientific">Pyxicephalus adspersus</name>
    <name type="common">African bullfrog</name>
    <dbReference type="NCBI Taxonomy" id="30357"/>
    <lineage>
        <taxon>Eukaryota</taxon>
        <taxon>Metazoa</taxon>
        <taxon>Chordata</taxon>
        <taxon>Craniata</taxon>
        <taxon>Vertebrata</taxon>
        <taxon>Euteleostomi</taxon>
        <taxon>Amphibia</taxon>
        <taxon>Batrachia</taxon>
        <taxon>Anura</taxon>
        <taxon>Neobatrachia</taxon>
        <taxon>Ranoidea</taxon>
        <taxon>Pyxicephalidae</taxon>
        <taxon>Pyxicephalinae</taxon>
        <taxon>Pyxicephalus</taxon>
    </lineage>
</organism>
<evidence type="ECO:0000313" key="7">
    <source>
        <dbReference type="Proteomes" id="UP001181693"/>
    </source>
</evidence>
<feature type="compositionally biased region" description="Polar residues" evidence="3">
    <location>
        <begin position="115"/>
        <end position="124"/>
    </location>
</feature>
<proteinExistence type="predicted"/>
<evidence type="ECO:0000259" key="4">
    <source>
        <dbReference type="PROSITE" id="PS50181"/>
    </source>
</evidence>
<dbReference type="GO" id="GO:0006368">
    <property type="term" value="P:transcription elongation by RNA polymerase II"/>
    <property type="evidence" value="ECO:0007669"/>
    <property type="project" value="InterPro"/>
</dbReference>
<dbReference type="AlphaFoldDB" id="A0AAV3B267"/>
<protein>
    <recommendedName>
        <fullName evidence="1">Elongin-A</fullName>
    </recommendedName>
</protein>
<gene>
    <name evidence="6" type="ORF">GDO54_001180</name>
</gene>
<dbReference type="PROSITE" id="PS50181">
    <property type="entry name" value="FBOX"/>
    <property type="match status" value="1"/>
</dbReference>